<keyword evidence="6 9" id="KW-1015">Disulfide bond</keyword>
<dbReference type="Gene3D" id="3.90.370.10">
    <property type="entry name" value="Tissue inhibitor of metalloproteinase-1. Chain B, domain 1"/>
    <property type="match status" value="1"/>
</dbReference>
<dbReference type="GO" id="GO:0046872">
    <property type="term" value="F:metal ion binding"/>
    <property type="evidence" value="ECO:0007669"/>
    <property type="project" value="UniProtKB-KW"/>
</dbReference>
<keyword evidence="8" id="KW-0479">Metal-binding</keyword>
<feature type="disulfide bond" evidence="9">
    <location>
        <begin position="39"/>
        <end position="142"/>
    </location>
</feature>
<feature type="signal peptide" evidence="10">
    <location>
        <begin position="1"/>
        <end position="26"/>
    </location>
</feature>
<keyword evidence="10" id="KW-0732">Signal</keyword>
<evidence type="ECO:0000256" key="10">
    <source>
        <dbReference type="SAM" id="SignalP"/>
    </source>
</evidence>
<evidence type="ECO:0000256" key="8">
    <source>
        <dbReference type="PIRSR" id="PIRSR601820-1"/>
    </source>
</evidence>
<dbReference type="InterPro" id="IPR001134">
    <property type="entry name" value="Netrin_domain"/>
</dbReference>
<feature type="chain" id="PRO_5012317373" evidence="10">
    <location>
        <begin position="27"/>
        <end position="207"/>
    </location>
</feature>
<dbReference type="AlphaFoldDB" id="A0A1J1HWP7"/>
<dbReference type="Pfam" id="PF00965">
    <property type="entry name" value="TIMP"/>
    <property type="match status" value="1"/>
</dbReference>
<dbReference type="GO" id="GO:0008191">
    <property type="term" value="F:metalloendopeptidase inhibitor activity"/>
    <property type="evidence" value="ECO:0007669"/>
    <property type="project" value="InterPro"/>
</dbReference>
<feature type="disulfide bond" evidence="9">
    <location>
        <begin position="29"/>
        <end position="117"/>
    </location>
</feature>
<dbReference type="OrthoDB" id="6041373at2759"/>
<dbReference type="GO" id="GO:0002020">
    <property type="term" value="F:protease binding"/>
    <property type="evidence" value="ECO:0007669"/>
    <property type="project" value="TreeGrafter"/>
</dbReference>
<dbReference type="GO" id="GO:0051045">
    <property type="term" value="P:negative regulation of membrane protein ectodomain proteolysis"/>
    <property type="evidence" value="ECO:0007669"/>
    <property type="project" value="TreeGrafter"/>
</dbReference>
<comment type="subcellular location">
    <subcellularLocation>
        <location evidence="1">Secreted</location>
    </subcellularLocation>
</comment>
<name>A0A1J1HWP7_9DIPT</name>
<accession>A0A1J1HWP7</accession>
<feature type="disulfide bond" evidence="9">
    <location>
        <begin position="27"/>
        <end position="95"/>
    </location>
</feature>
<evidence type="ECO:0000256" key="7">
    <source>
        <dbReference type="ARBA" id="ARBA00023215"/>
    </source>
</evidence>
<comment type="similarity">
    <text evidence="2">Belongs to the protease inhibitor I35 (TIMP) family.</text>
</comment>
<proteinExistence type="inferred from homology"/>
<dbReference type="InterPro" id="IPR008993">
    <property type="entry name" value="TIMP-like_OB-fold"/>
</dbReference>
<keyword evidence="7" id="KW-0481">Metalloenzyme inhibitor</keyword>
<evidence type="ECO:0000313" key="13">
    <source>
        <dbReference type="Proteomes" id="UP000183832"/>
    </source>
</evidence>
<evidence type="ECO:0000259" key="11">
    <source>
        <dbReference type="PROSITE" id="PS50189"/>
    </source>
</evidence>
<keyword evidence="8" id="KW-0862">Zinc</keyword>
<dbReference type="Gene3D" id="2.40.50.120">
    <property type="match status" value="1"/>
</dbReference>
<reference evidence="12 13" key="1">
    <citation type="submission" date="2015-04" db="EMBL/GenBank/DDBJ databases">
        <authorList>
            <person name="Syromyatnikov M.Y."/>
            <person name="Popov V.N."/>
        </authorList>
    </citation>
    <scope>NUCLEOTIDE SEQUENCE [LARGE SCALE GENOMIC DNA]</scope>
</reference>
<evidence type="ECO:0000256" key="2">
    <source>
        <dbReference type="ARBA" id="ARBA00011027"/>
    </source>
</evidence>
<organism evidence="12 13">
    <name type="scientific">Clunio marinus</name>
    <dbReference type="NCBI Taxonomy" id="568069"/>
    <lineage>
        <taxon>Eukaryota</taxon>
        <taxon>Metazoa</taxon>
        <taxon>Ecdysozoa</taxon>
        <taxon>Arthropoda</taxon>
        <taxon>Hexapoda</taxon>
        <taxon>Insecta</taxon>
        <taxon>Pterygota</taxon>
        <taxon>Neoptera</taxon>
        <taxon>Endopterygota</taxon>
        <taxon>Diptera</taxon>
        <taxon>Nematocera</taxon>
        <taxon>Chironomoidea</taxon>
        <taxon>Chironomidae</taxon>
        <taxon>Clunio</taxon>
    </lineage>
</organism>
<keyword evidence="4" id="KW-0483">Metalloprotease inhibitor</keyword>
<dbReference type="SUPFAM" id="SSF50242">
    <property type="entry name" value="TIMP-like"/>
    <property type="match status" value="1"/>
</dbReference>
<feature type="binding site" evidence="8">
    <location>
        <position position="27"/>
    </location>
    <ligand>
        <name>Zn(2+)</name>
        <dbReference type="ChEBI" id="CHEBI:29105"/>
        <note>ligand shared with metalloproteinase partner</note>
    </ligand>
</feature>
<dbReference type="Proteomes" id="UP000183832">
    <property type="component" value="Unassembled WGS sequence"/>
</dbReference>
<dbReference type="InterPro" id="IPR027465">
    <property type="entry name" value="TIMP_C"/>
</dbReference>
<protein>
    <submittedName>
        <fullName evidence="12">CLUMA_CG005412, isoform A</fullName>
    </submittedName>
</protein>
<evidence type="ECO:0000256" key="1">
    <source>
        <dbReference type="ARBA" id="ARBA00004613"/>
    </source>
</evidence>
<dbReference type="GO" id="GO:0005615">
    <property type="term" value="C:extracellular space"/>
    <property type="evidence" value="ECO:0007669"/>
    <property type="project" value="TreeGrafter"/>
</dbReference>
<keyword evidence="5" id="KW-0646">Protease inhibitor</keyword>
<dbReference type="PANTHER" id="PTHR11844:SF33">
    <property type="entry name" value="TISSUE INHIBITOR OF METALLOPROTEINASE"/>
    <property type="match status" value="1"/>
</dbReference>
<dbReference type="EMBL" id="CVRI01000021">
    <property type="protein sequence ID" value="CRK91780.1"/>
    <property type="molecule type" value="Genomic_DNA"/>
</dbReference>
<evidence type="ECO:0000256" key="4">
    <source>
        <dbReference type="ARBA" id="ARBA00022608"/>
    </source>
</evidence>
<evidence type="ECO:0000256" key="3">
    <source>
        <dbReference type="ARBA" id="ARBA00022525"/>
    </source>
</evidence>
<sequence>MEQRSLILSIIAISFTILMFSTVTEACSCYPSHPQTSYCNSEYVIVARILRKSNRRINGHHIYKIDIVKTYKTTEKAQQYLKQSRLITAPNDGLCGINFKIGQLYAIAGNSQKVGLCQYIKEYSKMSQVEKRGIAGAYKKGCGCEINLCMNNRGCDSPHTACEWSLYNNCETDFGICVPVRSSRKSITQTKCQWRRSPLYQQCINDP</sequence>
<evidence type="ECO:0000313" key="12">
    <source>
        <dbReference type="EMBL" id="CRK91780.1"/>
    </source>
</evidence>
<feature type="domain" description="NTR" evidence="11">
    <location>
        <begin position="27"/>
        <end position="142"/>
    </location>
</feature>
<evidence type="ECO:0000256" key="9">
    <source>
        <dbReference type="PIRSR" id="PIRSR601820-3"/>
    </source>
</evidence>
<dbReference type="GO" id="GO:0031012">
    <property type="term" value="C:extracellular matrix"/>
    <property type="evidence" value="ECO:0007669"/>
    <property type="project" value="TreeGrafter"/>
</dbReference>
<dbReference type="PROSITE" id="PS50189">
    <property type="entry name" value="NTR"/>
    <property type="match status" value="1"/>
</dbReference>
<dbReference type="CDD" id="cd03577">
    <property type="entry name" value="NTR_TIMP_like"/>
    <property type="match status" value="1"/>
</dbReference>
<keyword evidence="13" id="KW-1185">Reference proteome</keyword>
<keyword evidence="3" id="KW-0964">Secreted</keyword>
<evidence type="ECO:0000256" key="5">
    <source>
        <dbReference type="ARBA" id="ARBA00022690"/>
    </source>
</evidence>
<dbReference type="SMART" id="SM00206">
    <property type="entry name" value="NTR"/>
    <property type="match status" value="1"/>
</dbReference>
<dbReference type="STRING" id="568069.A0A1J1HWP7"/>
<gene>
    <name evidence="12" type="ORF">CLUMA_CG005412</name>
</gene>
<dbReference type="InterPro" id="IPR001820">
    <property type="entry name" value="TIMP"/>
</dbReference>
<feature type="disulfide bond" evidence="9">
    <location>
        <begin position="144"/>
        <end position="192"/>
    </location>
</feature>
<dbReference type="PANTHER" id="PTHR11844">
    <property type="entry name" value="METALLOPROTEASE INHIBITOR"/>
    <property type="match status" value="1"/>
</dbReference>
<evidence type="ECO:0000256" key="6">
    <source>
        <dbReference type="ARBA" id="ARBA00023157"/>
    </source>
</evidence>